<dbReference type="Pfam" id="PF20999">
    <property type="entry name" value="DUF4438_C"/>
    <property type="match status" value="1"/>
</dbReference>
<accession>A0A7C6AB23</accession>
<dbReference type="AlphaFoldDB" id="A0A7C6AB23"/>
<dbReference type="Gene3D" id="2.102.30.10">
    <property type="entry name" value="tm1086 (SG structure) domain"/>
    <property type="match status" value="1"/>
</dbReference>
<gene>
    <name evidence="2" type="ORF">ENW73_09825</name>
</gene>
<feature type="domain" description="DUF4438" evidence="1">
    <location>
        <begin position="1"/>
        <end position="69"/>
    </location>
</feature>
<organism evidence="2">
    <name type="scientific">candidate division WOR-3 bacterium</name>
    <dbReference type="NCBI Taxonomy" id="2052148"/>
    <lineage>
        <taxon>Bacteria</taxon>
        <taxon>Bacteria division WOR-3</taxon>
    </lineage>
</organism>
<proteinExistence type="predicted"/>
<dbReference type="InterPro" id="IPR048399">
    <property type="entry name" value="DUF4438_C"/>
</dbReference>
<evidence type="ECO:0000313" key="2">
    <source>
        <dbReference type="EMBL" id="HHS53129.1"/>
    </source>
</evidence>
<feature type="non-terminal residue" evidence="2">
    <location>
        <position position="1"/>
    </location>
</feature>
<comment type="caution">
    <text evidence="2">The sequence shown here is derived from an EMBL/GenBank/DDBJ whole genome shotgun (WGS) entry which is preliminary data.</text>
</comment>
<reference evidence="2" key="1">
    <citation type="journal article" date="2020" name="mSystems">
        <title>Genome- and Community-Level Interaction Insights into Carbon Utilization and Element Cycling Functions of Hydrothermarchaeota in Hydrothermal Sediment.</title>
        <authorList>
            <person name="Zhou Z."/>
            <person name="Liu Y."/>
            <person name="Xu W."/>
            <person name="Pan J."/>
            <person name="Luo Z.H."/>
            <person name="Li M."/>
        </authorList>
    </citation>
    <scope>NUCLEOTIDE SEQUENCE [LARGE SCALE GENOMIC DNA]</scope>
    <source>
        <strain evidence="2">SpSt-876</strain>
    </source>
</reference>
<evidence type="ECO:0000259" key="1">
    <source>
        <dbReference type="Pfam" id="PF20999"/>
    </source>
</evidence>
<name>A0A7C6AB23_UNCW3</name>
<sequence>LRFGDFVFLHDTDNTYGRCMKKGAGTVGIVVHGNCVIAGHGPGVTTIATSVTGKIKPVLTKDANIANYLALK</sequence>
<dbReference type="InterPro" id="IPR044910">
    <property type="entry name" value="TM_1086_SG_dom"/>
</dbReference>
<protein>
    <submittedName>
        <fullName evidence="2">DUF4438 domain-containing protein</fullName>
    </submittedName>
</protein>
<dbReference type="EMBL" id="DTLI01000233">
    <property type="protein sequence ID" value="HHS53129.1"/>
    <property type="molecule type" value="Genomic_DNA"/>
</dbReference>